<name>A0AAD8KL41_TARER</name>
<keyword evidence="4" id="KW-1185">Reference proteome</keyword>
<evidence type="ECO:0008006" key="5">
    <source>
        <dbReference type="Google" id="ProtNLM"/>
    </source>
</evidence>
<dbReference type="InterPro" id="IPR001087">
    <property type="entry name" value="GDSL"/>
</dbReference>
<dbReference type="InterPro" id="IPR050592">
    <property type="entry name" value="GDSL_lipolytic_enzyme"/>
</dbReference>
<dbReference type="GO" id="GO:0016788">
    <property type="term" value="F:hydrolase activity, acting on ester bonds"/>
    <property type="evidence" value="ECO:0007669"/>
    <property type="project" value="InterPro"/>
</dbReference>
<sequence>MKERENIWIEERETLAWVDGGHESNQPHLKAYFRTHTNLTIFLLLFFIVGDHYHIYSPCKMSFAPLKIAFFLLHVHLIFIGSDAHKPYTGNNVPQNPKVSAVLVFGDSTSDPGNNNFISTVFKGNFPPYGRDFPNEKPTGRFTNGLLASDLIARYLGVKDSVPPYLDPSLTIHDLMTGVSFASAGSGFDPLTPTISNVIPLSRQLEYFREYKTKLAAKFGKTRTMEIVNNALYIVSAGTNDFVVNYFTLPIRRKEYSLPSYMDFVLNTELDFIQSLWNEGARKIGVVGLPPIGCLPIVITLFSDNALFDRGCIDFFSSVGRTYNSMLQTKLNLMQLNLAQQGSRITYIDAYSTLSDVIIGHKYGFKEVKRGCCGTGLVETTVLCNPKSSTCPDASKYVFWDSIHPTEAVYRIFFESTRSTIDYIVKN</sequence>
<comment type="similarity">
    <text evidence="1">Belongs to the 'GDSL' lipolytic enzyme family.</text>
</comment>
<dbReference type="Pfam" id="PF00657">
    <property type="entry name" value="Lipase_GDSL"/>
    <property type="match status" value="1"/>
</dbReference>
<dbReference type="FunFam" id="3.40.50.1110:FF:000003">
    <property type="entry name" value="GDSL esterase/lipase APG"/>
    <property type="match status" value="1"/>
</dbReference>
<accession>A0AAD8KL41</accession>
<dbReference type="SUPFAM" id="SSF52266">
    <property type="entry name" value="SGNH hydrolase"/>
    <property type="match status" value="1"/>
</dbReference>
<dbReference type="InterPro" id="IPR035669">
    <property type="entry name" value="SGNH_plant_lipase-like"/>
</dbReference>
<keyword evidence="2" id="KW-0812">Transmembrane</keyword>
<dbReference type="PANTHER" id="PTHR45642">
    <property type="entry name" value="GDSL ESTERASE/LIPASE EXL3"/>
    <property type="match status" value="1"/>
</dbReference>
<evidence type="ECO:0000256" key="2">
    <source>
        <dbReference type="SAM" id="Phobius"/>
    </source>
</evidence>
<dbReference type="Gene3D" id="3.40.50.1110">
    <property type="entry name" value="SGNH hydrolase"/>
    <property type="match status" value="1"/>
</dbReference>
<proteinExistence type="inferred from homology"/>
<gene>
    <name evidence="3" type="ORF">QVD17_20102</name>
</gene>
<comment type="caution">
    <text evidence="3">The sequence shown here is derived from an EMBL/GenBank/DDBJ whole genome shotgun (WGS) entry which is preliminary data.</text>
</comment>
<evidence type="ECO:0000313" key="3">
    <source>
        <dbReference type="EMBL" id="KAK1424764.1"/>
    </source>
</evidence>
<organism evidence="3 4">
    <name type="scientific">Tagetes erecta</name>
    <name type="common">African marigold</name>
    <dbReference type="NCBI Taxonomy" id="13708"/>
    <lineage>
        <taxon>Eukaryota</taxon>
        <taxon>Viridiplantae</taxon>
        <taxon>Streptophyta</taxon>
        <taxon>Embryophyta</taxon>
        <taxon>Tracheophyta</taxon>
        <taxon>Spermatophyta</taxon>
        <taxon>Magnoliopsida</taxon>
        <taxon>eudicotyledons</taxon>
        <taxon>Gunneridae</taxon>
        <taxon>Pentapetalae</taxon>
        <taxon>asterids</taxon>
        <taxon>campanulids</taxon>
        <taxon>Asterales</taxon>
        <taxon>Asteraceae</taxon>
        <taxon>Asteroideae</taxon>
        <taxon>Heliantheae alliance</taxon>
        <taxon>Tageteae</taxon>
        <taxon>Tagetes</taxon>
    </lineage>
</organism>
<dbReference type="PANTHER" id="PTHR45642:SF3">
    <property type="entry name" value="OS09G0540400 PROTEIN"/>
    <property type="match status" value="1"/>
</dbReference>
<feature type="transmembrane region" description="Helical" evidence="2">
    <location>
        <begin position="39"/>
        <end position="56"/>
    </location>
</feature>
<keyword evidence="2" id="KW-0472">Membrane</keyword>
<dbReference type="AlphaFoldDB" id="A0AAD8KL41"/>
<reference evidence="3" key="1">
    <citation type="journal article" date="2023" name="bioRxiv">
        <title>Improved chromosome-level genome assembly for marigold (Tagetes erecta).</title>
        <authorList>
            <person name="Jiang F."/>
            <person name="Yuan L."/>
            <person name="Wang S."/>
            <person name="Wang H."/>
            <person name="Xu D."/>
            <person name="Wang A."/>
            <person name="Fan W."/>
        </authorList>
    </citation>
    <scope>NUCLEOTIDE SEQUENCE</scope>
    <source>
        <strain evidence="3">WSJ</strain>
        <tissue evidence="3">Leaf</tissue>
    </source>
</reference>
<dbReference type="InterPro" id="IPR036514">
    <property type="entry name" value="SGNH_hydro_sf"/>
</dbReference>
<keyword evidence="2" id="KW-1133">Transmembrane helix</keyword>
<dbReference type="CDD" id="cd01837">
    <property type="entry name" value="SGNH_plant_lipase_like"/>
    <property type="match status" value="1"/>
</dbReference>
<evidence type="ECO:0000313" key="4">
    <source>
        <dbReference type="Proteomes" id="UP001229421"/>
    </source>
</evidence>
<protein>
    <recommendedName>
        <fullName evidence="5">GDSL esterase/lipase</fullName>
    </recommendedName>
</protein>
<dbReference type="Proteomes" id="UP001229421">
    <property type="component" value="Unassembled WGS sequence"/>
</dbReference>
<dbReference type="EMBL" id="JAUHHV010000005">
    <property type="protein sequence ID" value="KAK1424764.1"/>
    <property type="molecule type" value="Genomic_DNA"/>
</dbReference>
<evidence type="ECO:0000256" key="1">
    <source>
        <dbReference type="ARBA" id="ARBA00008668"/>
    </source>
</evidence>